<dbReference type="InterPro" id="IPR013087">
    <property type="entry name" value="Znf_C2H2_type"/>
</dbReference>
<gene>
    <name evidence="14" type="primary">LOC110990870</name>
</gene>
<keyword evidence="2" id="KW-0479">Metal-binding</keyword>
<dbReference type="Gene3D" id="3.30.160.60">
    <property type="entry name" value="Classic Zinc Finger"/>
    <property type="match status" value="2"/>
</dbReference>
<evidence type="ECO:0000256" key="6">
    <source>
        <dbReference type="ARBA" id="ARBA00023015"/>
    </source>
</evidence>
<feature type="domain" description="C2H2-type" evidence="12">
    <location>
        <begin position="483"/>
        <end position="506"/>
    </location>
</feature>
<organism evidence="13 14">
    <name type="scientific">Acanthaster planci</name>
    <name type="common">Crown-of-thorns starfish</name>
    <dbReference type="NCBI Taxonomy" id="133434"/>
    <lineage>
        <taxon>Eukaryota</taxon>
        <taxon>Metazoa</taxon>
        <taxon>Echinodermata</taxon>
        <taxon>Eleutherozoa</taxon>
        <taxon>Asterozoa</taxon>
        <taxon>Asteroidea</taxon>
        <taxon>Valvatacea</taxon>
        <taxon>Valvatida</taxon>
        <taxon>Acanthasteridae</taxon>
        <taxon>Acanthaster</taxon>
    </lineage>
</organism>
<evidence type="ECO:0000256" key="9">
    <source>
        <dbReference type="ARBA" id="ARBA00023242"/>
    </source>
</evidence>
<sequence>MESRKANLKNPPMQVLDCYQLFDKSGGEIEQSRNEPKRNESADKRENIQAEGMKGRLIQVETPMAGTSSGATRSINGNSAPETCEQPGKFGADGQIHHQCSQQQASQGQEVLPITYRGEIITPSNSHSTAGGRKLYTRSFSGATSSREAAHAAHKEDLSSSVEGSDSHACGTQTEDEHRNYLGTHTSRSSPNRSKSRKHLCTTNLISKKYKQLKKCDVCSKTLLTRQGFKRHRQSHECKTCSKTVRDMARHLRVHTGEKPHHCQICRKRFKELSSLKRHWVKVHRRKLYKCRHCSKTFFGQCARKRHEKEYHCGDNEQTGRPYPAAKGKARAAPSGKRESDGPSCSQSIQNTDRPQRNPHNVQNSKRVPNRPKGQPRAARLQGQTAPSRETMKEHVRGHSAKQHPTKSSSPATTGKDVIESSSKEESNLTDEADRDRTPIATLTNRRSGSKSNLQCIFCGRHLSSNTRLLEHENCHEEKKKPFPCLECNEVYFSGPTLSLHLRKKH</sequence>
<dbReference type="PROSITE" id="PS50157">
    <property type="entry name" value="ZINC_FINGER_C2H2_2"/>
    <property type="match status" value="5"/>
</dbReference>
<dbReference type="OMA" id="HENCHEE"/>
<feature type="compositionally biased region" description="Basic and acidic residues" evidence="11">
    <location>
        <begin position="26"/>
        <end position="48"/>
    </location>
</feature>
<keyword evidence="13" id="KW-1185">Reference proteome</keyword>
<evidence type="ECO:0000256" key="5">
    <source>
        <dbReference type="ARBA" id="ARBA00022833"/>
    </source>
</evidence>
<dbReference type="GO" id="GO:0005634">
    <property type="term" value="C:nucleus"/>
    <property type="evidence" value="ECO:0007669"/>
    <property type="project" value="UniProtKB-SubCell"/>
</dbReference>
<protein>
    <submittedName>
        <fullName evidence="14">Zinc finger protein 77-like</fullName>
    </submittedName>
</protein>
<evidence type="ECO:0000313" key="14">
    <source>
        <dbReference type="RefSeq" id="XP_022111646.1"/>
    </source>
</evidence>
<evidence type="ECO:0000256" key="4">
    <source>
        <dbReference type="ARBA" id="ARBA00022771"/>
    </source>
</evidence>
<dbReference type="PANTHER" id="PTHR24384:SF189">
    <property type="entry name" value="C2H2-TYPE DOMAIN-CONTAINING PROTEIN-RELATED"/>
    <property type="match status" value="1"/>
</dbReference>
<keyword evidence="9" id="KW-0539">Nucleus</keyword>
<dbReference type="InterPro" id="IPR036236">
    <property type="entry name" value="Znf_C2H2_sf"/>
</dbReference>
<keyword evidence="5" id="KW-0862">Zinc</keyword>
<dbReference type="OrthoDB" id="9411774at2759"/>
<dbReference type="Proteomes" id="UP000694845">
    <property type="component" value="Unplaced"/>
</dbReference>
<dbReference type="KEGG" id="aplc:110990870"/>
<evidence type="ECO:0000256" key="10">
    <source>
        <dbReference type="PROSITE-ProRule" id="PRU00042"/>
    </source>
</evidence>
<keyword evidence="3" id="KW-0677">Repeat</keyword>
<evidence type="ECO:0000313" key="13">
    <source>
        <dbReference type="Proteomes" id="UP000694845"/>
    </source>
</evidence>
<dbReference type="SMART" id="SM00355">
    <property type="entry name" value="ZnF_C2H2"/>
    <property type="match status" value="6"/>
</dbReference>
<feature type="compositionally biased region" description="Basic and acidic residues" evidence="11">
    <location>
        <begin position="417"/>
        <end position="438"/>
    </location>
</feature>
<evidence type="ECO:0000259" key="12">
    <source>
        <dbReference type="PROSITE" id="PS50157"/>
    </source>
</evidence>
<comment type="subcellular location">
    <subcellularLocation>
        <location evidence="1">Nucleus</location>
    </subcellularLocation>
</comment>
<dbReference type="SUPFAM" id="SSF57667">
    <property type="entry name" value="beta-beta-alpha zinc fingers"/>
    <property type="match status" value="2"/>
</dbReference>
<feature type="domain" description="C2H2-type" evidence="12">
    <location>
        <begin position="289"/>
        <end position="317"/>
    </location>
</feature>
<dbReference type="InterPro" id="IPR050752">
    <property type="entry name" value="C2H2-ZF_domain"/>
</dbReference>
<feature type="domain" description="C2H2-type" evidence="12">
    <location>
        <begin position="261"/>
        <end position="284"/>
    </location>
</feature>
<evidence type="ECO:0000256" key="1">
    <source>
        <dbReference type="ARBA" id="ARBA00004123"/>
    </source>
</evidence>
<feature type="region of interest" description="Disordered" evidence="11">
    <location>
        <begin position="26"/>
        <end position="105"/>
    </location>
</feature>
<dbReference type="GO" id="GO:0000978">
    <property type="term" value="F:RNA polymerase II cis-regulatory region sequence-specific DNA binding"/>
    <property type="evidence" value="ECO:0007669"/>
    <property type="project" value="TreeGrafter"/>
</dbReference>
<feature type="domain" description="C2H2-type" evidence="12">
    <location>
        <begin position="454"/>
        <end position="481"/>
    </location>
</feature>
<dbReference type="AlphaFoldDB" id="A0A8B8A6M7"/>
<evidence type="ECO:0000256" key="11">
    <source>
        <dbReference type="SAM" id="MobiDB-lite"/>
    </source>
</evidence>
<feature type="region of interest" description="Disordered" evidence="11">
    <location>
        <begin position="313"/>
        <end position="447"/>
    </location>
</feature>
<accession>A0A8B8A6M7</accession>
<evidence type="ECO:0000256" key="3">
    <source>
        <dbReference type="ARBA" id="ARBA00022737"/>
    </source>
</evidence>
<evidence type="ECO:0000256" key="7">
    <source>
        <dbReference type="ARBA" id="ARBA00023125"/>
    </source>
</evidence>
<feature type="compositionally biased region" description="Polar residues" evidence="11">
    <location>
        <begin position="343"/>
        <end position="367"/>
    </location>
</feature>
<feature type="region of interest" description="Disordered" evidence="11">
    <location>
        <begin position="146"/>
        <end position="199"/>
    </location>
</feature>
<evidence type="ECO:0000256" key="2">
    <source>
        <dbReference type="ARBA" id="ARBA00022723"/>
    </source>
</evidence>
<dbReference type="GO" id="GO:0008270">
    <property type="term" value="F:zinc ion binding"/>
    <property type="evidence" value="ECO:0007669"/>
    <property type="project" value="UniProtKB-KW"/>
</dbReference>
<feature type="compositionally biased region" description="Polar residues" evidence="11">
    <location>
        <begin position="65"/>
        <end position="81"/>
    </location>
</feature>
<keyword evidence="4 10" id="KW-0863">Zinc-finger</keyword>
<dbReference type="GO" id="GO:0000981">
    <property type="term" value="F:DNA-binding transcription factor activity, RNA polymerase II-specific"/>
    <property type="evidence" value="ECO:0007669"/>
    <property type="project" value="TreeGrafter"/>
</dbReference>
<feature type="compositionally biased region" description="Basic and acidic residues" evidence="11">
    <location>
        <begin position="148"/>
        <end position="158"/>
    </location>
</feature>
<dbReference type="RefSeq" id="XP_022111646.1">
    <property type="nucleotide sequence ID" value="XM_022255954.1"/>
</dbReference>
<evidence type="ECO:0000256" key="8">
    <source>
        <dbReference type="ARBA" id="ARBA00023163"/>
    </source>
</evidence>
<dbReference type="GeneID" id="110990870"/>
<proteinExistence type="predicted"/>
<reference evidence="14" key="1">
    <citation type="submission" date="2025-08" db="UniProtKB">
        <authorList>
            <consortium name="RefSeq"/>
        </authorList>
    </citation>
    <scope>IDENTIFICATION</scope>
</reference>
<name>A0A8B8A6M7_ACAPL</name>
<keyword evidence="8" id="KW-0804">Transcription</keyword>
<dbReference type="PANTHER" id="PTHR24384">
    <property type="entry name" value="FINGER PUTATIVE TRANSCRIPTION FACTOR FAMILY-RELATED"/>
    <property type="match status" value="1"/>
</dbReference>
<dbReference type="PROSITE" id="PS00028">
    <property type="entry name" value="ZINC_FINGER_C2H2_1"/>
    <property type="match status" value="4"/>
</dbReference>
<keyword evidence="7" id="KW-0238">DNA-binding</keyword>
<keyword evidence="6" id="KW-0805">Transcription regulation</keyword>
<feature type="domain" description="C2H2-type" evidence="12">
    <location>
        <begin position="232"/>
        <end position="260"/>
    </location>
</feature>
<dbReference type="FunFam" id="3.30.160.60:FF:000100">
    <property type="entry name" value="Zinc finger 45-like"/>
    <property type="match status" value="1"/>
</dbReference>